<evidence type="ECO:0000256" key="3">
    <source>
        <dbReference type="ARBA" id="ARBA00022692"/>
    </source>
</evidence>
<evidence type="ECO:0000313" key="8">
    <source>
        <dbReference type="Proteomes" id="UP000008227"/>
    </source>
</evidence>
<keyword evidence="4" id="KW-1133">Transmembrane helix</keyword>
<dbReference type="GO" id="GO:0005764">
    <property type="term" value="C:lysosome"/>
    <property type="evidence" value="ECO:0007669"/>
    <property type="project" value="InterPro"/>
</dbReference>
<evidence type="ECO:0000256" key="4">
    <source>
        <dbReference type="ARBA" id="ARBA00022989"/>
    </source>
</evidence>
<dbReference type="AlphaFoldDB" id="A0A4X1SY50"/>
<dbReference type="PANTHER" id="PTHR11923">
    <property type="entry name" value="SCAVENGER RECEPTOR CLASS B TYPE-1 SR-B1"/>
    <property type="match status" value="1"/>
</dbReference>
<reference evidence="7" key="3">
    <citation type="submission" date="2025-08" db="UniProtKB">
        <authorList>
            <consortium name="Ensembl"/>
        </authorList>
    </citation>
    <scope>IDENTIFICATION</scope>
</reference>
<proteinExistence type="inferred from homology"/>
<evidence type="ECO:0000313" key="7">
    <source>
        <dbReference type="Ensembl" id="ENSSSCP00000070142.1"/>
    </source>
</evidence>
<keyword evidence="8" id="KW-1185">Reference proteome</keyword>
<dbReference type="PRINTS" id="PR01609">
    <property type="entry name" value="CD36FAMILY"/>
</dbReference>
<keyword evidence="5" id="KW-0472">Membrane</keyword>
<reference evidence="7" key="2">
    <citation type="journal article" date="2020" name="Gigascience">
        <title>An improved pig reference genome sequence to enable pig genetics and genomics research.</title>
        <authorList>
            <person name="Warr A."/>
            <person name="Affara N."/>
            <person name="Aken B."/>
            <person name="Beiki H."/>
            <person name="Bickhart D.M."/>
            <person name="Billis K."/>
            <person name="Chow W."/>
            <person name="Eory L."/>
            <person name="Finlayson H.A."/>
            <person name="Flicek P."/>
            <person name="Giron C.G."/>
            <person name="Griffin D.K."/>
            <person name="Hall R."/>
            <person name="Hannum G."/>
            <person name="Hourlier T."/>
            <person name="Howe K."/>
            <person name="Hume D.A."/>
            <person name="Izuogu O."/>
            <person name="Kim K."/>
            <person name="Koren S."/>
            <person name="Liu H."/>
            <person name="Manchanda N."/>
            <person name="Martin F.J."/>
            <person name="Nonneman D.J."/>
            <person name="O'Connor R.E."/>
            <person name="Phillippy A.M."/>
            <person name="Rohrer G.A."/>
            <person name="Rosen B.D."/>
            <person name="Rund L.A."/>
            <person name="Sargent C.A."/>
            <person name="Schook L.B."/>
            <person name="Schroeder S.G."/>
            <person name="Schwartz A.S."/>
            <person name="Skinner B.M."/>
            <person name="Talbot R."/>
            <person name="Tseng E."/>
            <person name="Tuggle C.K."/>
            <person name="Watson M."/>
            <person name="Smith T.P.L."/>
            <person name="Archibald A.L."/>
        </authorList>
    </citation>
    <scope>NUCLEOTIDE SEQUENCE [LARGE SCALE GENOMIC DNA]</scope>
    <source>
        <strain evidence="7">Duroc</strain>
    </source>
</reference>
<dbReference type="InterPro" id="IPR005429">
    <property type="entry name" value="LimpII"/>
</dbReference>
<evidence type="ECO:0000256" key="6">
    <source>
        <dbReference type="ARBA" id="ARBA00023180"/>
    </source>
</evidence>
<dbReference type="GeneTree" id="ENSGT00940000153372"/>
<dbReference type="GO" id="GO:0005044">
    <property type="term" value="F:scavenger receptor activity"/>
    <property type="evidence" value="ECO:0007669"/>
    <property type="project" value="InterPro"/>
</dbReference>
<sequence>MGRCCFYAVGTLSLLLLVTSVTLLVARVFQKAVDQAIEKNIVLRNGSETFDSWKKPPLPVYIQFYFFNVTNPEEILSGEIPRVEEVGPYTYRELRNKADIQFGDNGTTISAVSNKAYVFERDKSVGDPKTDLLRTLNIPALTAMEWTHLPLLREIIEALLRAYRQKLFVTHTVDELLWGYKDEILSLINILEPDISPYFGLFYGKNGTNDGDYVFLTGEDNYLNFSKIVEWNGKTSVYITFSDFERVQGLPALRYKVPAEILANTSDNAGFCIPKGNCLGSGVLNVSVCKNGAPIIMSFPHFYQADEKFVSAIDGMHPNKEYHETFVDINPLTGIILRAAKRFQINVYVRKLDDFIETGNIRTLVFPVMYLNESVLIDKETASRLKSVVNTTMVITNIPYIILALGVFFGLIFTWLVCRGQGSMDEGTADERAPLIRT</sequence>
<comment type="subcellular location">
    <subcellularLocation>
        <location evidence="1">Membrane</location>
    </subcellularLocation>
</comment>
<dbReference type="ExpressionAtlas" id="A0A4X1SY50">
    <property type="expression patterns" value="baseline and differential"/>
</dbReference>
<keyword evidence="3" id="KW-0812">Transmembrane</keyword>
<evidence type="ECO:0000256" key="2">
    <source>
        <dbReference type="ARBA" id="ARBA00010532"/>
    </source>
</evidence>
<accession>A0A4X1SY50</accession>
<name>A0A4X1SY50_PIG</name>
<dbReference type="Proteomes" id="UP000008227">
    <property type="component" value="Chromosome 8"/>
</dbReference>
<evidence type="ECO:0000256" key="1">
    <source>
        <dbReference type="ARBA" id="ARBA00004370"/>
    </source>
</evidence>
<keyword evidence="6" id="KW-0325">Glycoprotein</keyword>
<protein>
    <submittedName>
        <fullName evidence="7">Scavenger receptor class B member 2</fullName>
    </submittedName>
</protein>
<dbReference type="GO" id="GO:0016020">
    <property type="term" value="C:membrane"/>
    <property type="evidence" value="ECO:0007669"/>
    <property type="project" value="UniProtKB-SubCell"/>
</dbReference>
<dbReference type="Pfam" id="PF01130">
    <property type="entry name" value="CD36"/>
    <property type="match status" value="1"/>
</dbReference>
<organism evidence="7 8">
    <name type="scientific">Sus scrofa</name>
    <name type="common">Pig</name>
    <dbReference type="NCBI Taxonomy" id="9823"/>
    <lineage>
        <taxon>Eukaryota</taxon>
        <taxon>Metazoa</taxon>
        <taxon>Chordata</taxon>
        <taxon>Craniata</taxon>
        <taxon>Vertebrata</taxon>
        <taxon>Euteleostomi</taxon>
        <taxon>Mammalia</taxon>
        <taxon>Eutheria</taxon>
        <taxon>Laurasiatheria</taxon>
        <taxon>Artiodactyla</taxon>
        <taxon>Suina</taxon>
        <taxon>Suidae</taxon>
        <taxon>Sus</taxon>
    </lineage>
</organism>
<reference evidence="7" key="4">
    <citation type="submission" date="2025-09" db="UniProtKB">
        <authorList>
            <consortium name="Ensembl"/>
        </authorList>
    </citation>
    <scope>IDENTIFICATION</scope>
</reference>
<comment type="similarity">
    <text evidence="2">Belongs to the CD36 family.</text>
</comment>
<dbReference type="PRINTS" id="PR01611">
    <property type="entry name" value="LIMPII"/>
</dbReference>
<reference evidence="8" key="1">
    <citation type="submission" date="2009-11" db="EMBL/GenBank/DDBJ databases">
        <authorList>
            <consortium name="Porcine genome sequencing project"/>
        </authorList>
    </citation>
    <scope>NUCLEOTIDE SEQUENCE [LARGE SCALE GENOMIC DNA]</scope>
    <source>
        <strain evidence="8">Duroc</strain>
    </source>
</reference>
<accession>A0A5G2R7N0</accession>
<dbReference type="Ensembl" id="ENSSSCT00000074997.1">
    <property type="protein sequence ID" value="ENSSSCP00000070142.1"/>
    <property type="gene ID" value="ENSSSCG00000008980.5"/>
</dbReference>
<dbReference type="InterPro" id="IPR002159">
    <property type="entry name" value="CD36_fam"/>
</dbReference>
<dbReference type="PANTHER" id="PTHR11923:SF51">
    <property type="entry name" value="LYSOSOME MEMBRANE PROTEIN 2"/>
    <property type="match status" value="1"/>
</dbReference>
<evidence type="ECO:0000256" key="5">
    <source>
        <dbReference type="ARBA" id="ARBA00023136"/>
    </source>
</evidence>
<gene>
    <name evidence="7" type="primary">SCARB2</name>
</gene>